<reference evidence="1 2" key="1">
    <citation type="journal article" date="2019" name="Sci. Rep.">
        <title>Orb-weaving spider Araneus ventricosus genome elucidates the spidroin gene catalogue.</title>
        <authorList>
            <person name="Kono N."/>
            <person name="Nakamura H."/>
            <person name="Ohtoshi R."/>
            <person name="Moran D.A.P."/>
            <person name="Shinohara A."/>
            <person name="Yoshida Y."/>
            <person name="Fujiwara M."/>
            <person name="Mori M."/>
            <person name="Tomita M."/>
            <person name="Arakawa K."/>
        </authorList>
    </citation>
    <scope>NUCLEOTIDE SEQUENCE [LARGE SCALE GENOMIC DNA]</scope>
</reference>
<dbReference type="AlphaFoldDB" id="A0A4Y2T2H2"/>
<keyword evidence="2" id="KW-1185">Reference proteome</keyword>
<name>A0A4Y2T2H2_ARAVE</name>
<evidence type="ECO:0000313" key="2">
    <source>
        <dbReference type="Proteomes" id="UP000499080"/>
    </source>
</evidence>
<sequence length="98" mass="10350">MTGMALPSPNFHATPAGRRLATTYDLACSRPCGSSVESSLEPGALRPEALPLGHRGLPEEFAENSSKESVLGDLTVLNKLNGIFIVLLITVFVLQGTV</sequence>
<dbReference type="EMBL" id="BGPR01025045">
    <property type="protein sequence ID" value="GBN93629.1"/>
    <property type="molecule type" value="Genomic_DNA"/>
</dbReference>
<comment type="caution">
    <text evidence="1">The sequence shown here is derived from an EMBL/GenBank/DDBJ whole genome shotgun (WGS) entry which is preliminary data.</text>
</comment>
<dbReference type="Proteomes" id="UP000499080">
    <property type="component" value="Unassembled WGS sequence"/>
</dbReference>
<organism evidence="1 2">
    <name type="scientific">Araneus ventricosus</name>
    <name type="common">Orbweaver spider</name>
    <name type="synonym">Epeira ventricosa</name>
    <dbReference type="NCBI Taxonomy" id="182803"/>
    <lineage>
        <taxon>Eukaryota</taxon>
        <taxon>Metazoa</taxon>
        <taxon>Ecdysozoa</taxon>
        <taxon>Arthropoda</taxon>
        <taxon>Chelicerata</taxon>
        <taxon>Arachnida</taxon>
        <taxon>Araneae</taxon>
        <taxon>Araneomorphae</taxon>
        <taxon>Entelegynae</taxon>
        <taxon>Araneoidea</taxon>
        <taxon>Araneidae</taxon>
        <taxon>Araneus</taxon>
    </lineage>
</organism>
<proteinExistence type="predicted"/>
<evidence type="ECO:0000313" key="1">
    <source>
        <dbReference type="EMBL" id="GBN93629.1"/>
    </source>
</evidence>
<gene>
    <name evidence="1" type="ORF">AVEN_83943_1</name>
</gene>
<protein>
    <submittedName>
        <fullName evidence="1">Uncharacterized protein</fullName>
    </submittedName>
</protein>
<accession>A0A4Y2T2H2</accession>